<evidence type="ECO:0008006" key="7">
    <source>
        <dbReference type="Google" id="ProtNLM"/>
    </source>
</evidence>
<dbReference type="SUPFAM" id="SSF159468">
    <property type="entry name" value="AtpF-like"/>
    <property type="match status" value="1"/>
</dbReference>
<dbReference type="Gene3D" id="3.40.50.10580">
    <property type="entry name" value="ATPase, V1 complex, subunit F"/>
    <property type="match status" value="1"/>
</dbReference>
<dbReference type="GO" id="GO:0046961">
    <property type="term" value="F:proton-transporting ATPase activity, rotational mechanism"/>
    <property type="evidence" value="ECO:0007669"/>
    <property type="project" value="InterPro"/>
</dbReference>
<feature type="region of interest" description="Disordered" evidence="4">
    <location>
        <begin position="1"/>
        <end position="38"/>
    </location>
</feature>
<feature type="compositionally biased region" description="Basic residues" evidence="4">
    <location>
        <begin position="1"/>
        <end position="22"/>
    </location>
</feature>
<name>A0A4R0HBC5_9ACTN</name>
<evidence type="ECO:0000256" key="1">
    <source>
        <dbReference type="ARBA" id="ARBA00010148"/>
    </source>
</evidence>
<dbReference type="InterPro" id="IPR036906">
    <property type="entry name" value="ATPase_V1_fsu_sf"/>
</dbReference>
<dbReference type="AlphaFoldDB" id="A0A4R0HBC5"/>
<dbReference type="Pfam" id="PF01990">
    <property type="entry name" value="ATP-synt_F"/>
    <property type="match status" value="1"/>
</dbReference>
<gene>
    <name evidence="5" type="ORF">E0H45_14305</name>
</gene>
<comment type="similarity">
    <text evidence="1">Belongs to the V-ATPase F subunit family.</text>
</comment>
<evidence type="ECO:0000256" key="4">
    <source>
        <dbReference type="SAM" id="MobiDB-lite"/>
    </source>
</evidence>
<organism evidence="5 6">
    <name type="scientific">Kribbella soli</name>
    <dbReference type="NCBI Taxonomy" id="1124743"/>
    <lineage>
        <taxon>Bacteria</taxon>
        <taxon>Bacillati</taxon>
        <taxon>Actinomycetota</taxon>
        <taxon>Actinomycetes</taxon>
        <taxon>Propionibacteriales</taxon>
        <taxon>Kribbellaceae</taxon>
        <taxon>Kribbella</taxon>
    </lineage>
</organism>
<dbReference type="OrthoDB" id="3829656at2"/>
<evidence type="ECO:0000313" key="6">
    <source>
        <dbReference type="Proteomes" id="UP000292346"/>
    </source>
</evidence>
<proteinExistence type="inferred from homology"/>
<comment type="caution">
    <text evidence="5">The sequence shown here is derived from an EMBL/GenBank/DDBJ whole genome shotgun (WGS) entry which is preliminary data.</text>
</comment>
<keyword evidence="6" id="KW-1185">Reference proteome</keyword>
<evidence type="ECO:0000256" key="3">
    <source>
        <dbReference type="ARBA" id="ARBA00023065"/>
    </source>
</evidence>
<protein>
    <recommendedName>
        <fullName evidence="7">Vacuolar-type H+-ATPase subunit F/Vma7</fullName>
    </recommendedName>
</protein>
<keyword evidence="2" id="KW-0813">Transport</keyword>
<dbReference type="Proteomes" id="UP000292346">
    <property type="component" value="Unassembled WGS sequence"/>
</dbReference>
<keyword evidence="3" id="KW-0406">Ion transport</keyword>
<accession>A0A4R0HBC5</accession>
<dbReference type="InterPro" id="IPR008218">
    <property type="entry name" value="ATPase_V1-cplx_f_g_su"/>
</dbReference>
<reference evidence="5 6" key="1">
    <citation type="submission" date="2019-02" db="EMBL/GenBank/DDBJ databases">
        <title>Kribbella capetownensis sp. nov. and Kribbella speibonae sp. nov., isolated from soil.</title>
        <authorList>
            <person name="Curtis S.M."/>
            <person name="Norton I."/>
            <person name="Everest G.J."/>
            <person name="Meyers P.R."/>
        </authorList>
    </citation>
    <scope>NUCLEOTIDE SEQUENCE [LARGE SCALE GENOMIC DNA]</scope>
    <source>
        <strain evidence="5 6">KCTC 29219</strain>
    </source>
</reference>
<dbReference type="EMBL" id="SJJZ01000002">
    <property type="protein sequence ID" value="TCC07188.1"/>
    <property type="molecule type" value="Genomic_DNA"/>
</dbReference>
<evidence type="ECO:0000256" key="2">
    <source>
        <dbReference type="ARBA" id="ARBA00022448"/>
    </source>
</evidence>
<sequence length="150" mass="15594">MRGAHHPAPSRRHGSSSRRPRPARLMNTTAPPGRDKPMTDALVIATPATATGFRLGGARTITAADADQTIAAVTQEIADGRAAVIAVHGALWSLVGPSVRAAWTKQASPLILSLPDEDGEVSAAKDAALRDLLARAIGYQITFTPSGGQQ</sequence>
<evidence type="ECO:0000313" key="5">
    <source>
        <dbReference type="EMBL" id="TCC07188.1"/>
    </source>
</evidence>